<sequence>MIKGMYLIMLCLLVGATRARAQANAIKGTPTRQDTLKGSVTPERAWWDVMRYDLAVKPDYVTQTITGNNRITYKVILPKHKPVMQLDLQGSLHIDSVLQQGKKLRFEQDGDAWFVHVSPDKGSVFQTLTVYYSGKPKVSVNPPWDGGLIWTTDSLGRPWMAVACQLSGASTWYPCKTYIGDKPDKGVSVSIIVPDTLTAIANGRLKSRRLGSDKTACYTWEIVNPINNYGLTFYIGQYVHVPDQYPGEKRKLDMDFWVLDYNQQKVASYLIPEVHQTFHTFEQWFGPYPFYEDGFKMVEAPYIGMEHQSAVGYGNHFAHGRYKAKRLTAWDMKTDRMVVHETAHEWFGNNITAKDPADRWIQEGFAGFAEELAIEDRYGRAAGEAFFLDRSTGRISNDKPVIGRYGIFEDGSDDMYMKGWVLIHMIRAIMQDDQKFRELLRGMNRTFYHQAVTSQQIENYITHGYGINLRKVFDQYLRTTDVPVLEYRLRDHVMQYRFSDCIPGFSMPIRTSWTKGKEILPTTNWQQAWVETAASADTLKVNPDLYVLTKKMP</sequence>
<dbReference type="InterPro" id="IPR014782">
    <property type="entry name" value="Peptidase_M1_dom"/>
</dbReference>
<evidence type="ECO:0000313" key="3">
    <source>
        <dbReference type="EMBL" id="GGB05502.1"/>
    </source>
</evidence>
<dbReference type="Gene3D" id="1.10.390.10">
    <property type="entry name" value="Neutral Protease Domain 2"/>
    <property type="match status" value="1"/>
</dbReference>
<feature type="signal peptide" evidence="1">
    <location>
        <begin position="1"/>
        <end position="21"/>
    </location>
</feature>
<dbReference type="GO" id="GO:0008270">
    <property type="term" value="F:zinc ion binding"/>
    <property type="evidence" value="ECO:0007669"/>
    <property type="project" value="InterPro"/>
</dbReference>
<dbReference type="GO" id="GO:0043171">
    <property type="term" value="P:peptide catabolic process"/>
    <property type="evidence" value="ECO:0007669"/>
    <property type="project" value="TreeGrafter"/>
</dbReference>
<dbReference type="Proteomes" id="UP000607559">
    <property type="component" value="Unassembled WGS sequence"/>
</dbReference>
<dbReference type="SUPFAM" id="SSF63737">
    <property type="entry name" value="Leukotriene A4 hydrolase N-terminal domain"/>
    <property type="match status" value="1"/>
</dbReference>
<feature type="chain" id="PRO_5035262405" evidence="1">
    <location>
        <begin position="22"/>
        <end position="553"/>
    </location>
</feature>
<dbReference type="GO" id="GO:0005615">
    <property type="term" value="C:extracellular space"/>
    <property type="evidence" value="ECO:0007669"/>
    <property type="project" value="TreeGrafter"/>
</dbReference>
<name>A0A8J2UEG4_9BACT</name>
<dbReference type="InterPro" id="IPR042097">
    <property type="entry name" value="Aminopeptidase_N-like_N_sf"/>
</dbReference>
<dbReference type="SUPFAM" id="SSF55486">
    <property type="entry name" value="Metalloproteases ('zincins'), catalytic domain"/>
    <property type="match status" value="1"/>
</dbReference>
<keyword evidence="1" id="KW-0732">Signal</keyword>
<organism evidence="3 4">
    <name type="scientific">Puia dinghuensis</name>
    <dbReference type="NCBI Taxonomy" id="1792502"/>
    <lineage>
        <taxon>Bacteria</taxon>
        <taxon>Pseudomonadati</taxon>
        <taxon>Bacteroidota</taxon>
        <taxon>Chitinophagia</taxon>
        <taxon>Chitinophagales</taxon>
        <taxon>Chitinophagaceae</taxon>
        <taxon>Puia</taxon>
    </lineage>
</organism>
<reference evidence="3" key="1">
    <citation type="journal article" date="2014" name="Int. J. Syst. Evol. Microbiol.">
        <title>Complete genome sequence of Corynebacterium casei LMG S-19264T (=DSM 44701T), isolated from a smear-ripened cheese.</title>
        <authorList>
            <consortium name="US DOE Joint Genome Institute (JGI-PGF)"/>
            <person name="Walter F."/>
            <person name="Albersmeier A."/>
            <person name="Kalinowski J."/>
            <person name="Ruckert C."/>
        </authorList>
    </citation>
    <scope>NUCLEOTIDE SEQUENCE</scope>
    <source>
        <strain evidence="3">CGMCC 1.15448</strain>
    </source>
</reference>
<dbReference type="InterPro" id="IPR050344">
    <property type="entry name" value="Peptidase_M1_aminopeptidases"/>
</dbReference>
<evidence type="ECO:0000259" key="2">
    <source>
        <dbReference type="Pfam" id="PF01433"/>
    </source>
</evidence>
<dbReference type="CDD" id="cd09603">
    <property type="entry name" value="M1_APN_like"/>
    <property type="match status" value="1"/>
</dbReference>
<evidence type="ECO:0000313" key="4">
    <source>
        <dbReference type="Proteomes" id="UP000607559"/>
    </source>
</evidence>
<reference evidence="3" key="2">
    <citation type="submission" date="2020-09" db="EMBL/GenBank/DDBJ databases">
        <authorList>
            <person name="Sun Q."/>
            <person name="Zhou Y."/>
        </authorList>
    </citation>
    <scope>NUCLEOTIDE SEQUENCE</scope>
    <source>
        <strain evidence="3">CGMCC 1.15448</strain>
    </source>
</reference>
<dbReference type="InterPro" id="IPR027268">
    <property type="entry name" value="Peptidase_M4/M1_CTD_sf"/>
</dbReference>
<feature type="domain" description="Peptidase M1 membrane alanine aminopeptidase" evidence="2">
    <location>
        <begin position="276"/>
        <end position="476"/>
    </location>
</feature>
<dbReference type="Gene3D" id="2.60.40.1730">
    <property type="entry name" value="tricorn interacting facor f3 domain"/>
    <property type="match status" value="1"/>
</dbReference>
<gene>
    <name evidence="3" type="ORF">GCM10011511_31070</name>
</gene>
<dbReference type="Pfam" id="PF01433">
    <property type="entry name" value="Peptidase_M1"/>
    <property type="match status" value="1"/>
</dbReference>
<dbReference type="GO" id="GO:0042277">
    <property type="term" value="F:peptide binding"/>
    <property type="evidence" value="ECO:0007669"/>
    <property type="project" value="TreeGrafter"/>
</dbReference>
<dbReference type="GO" id="GO:0070006">
    <property type="term" value="F:metalloaminopeptidase activity"/>
    <property type="evidence" value="ECO:0007669"/>
    <property type="project" value="TreeGrafter"/>
</dbReference>
<accession>A0A8J2UEG4</accession>
<dbReference type="GO" id="GO:0005737">
    <property type="term" value="C:cytoplasm"/>
    <property type="evidence" value="ECO:0007669"/>
    <property type="project" value="TreeGrafter"/>
</dbReference>
<proteinExistence type="predicted"/>
<dbReference type="AlphaFoldDB" id="A0A8J2UEG4"/>
<protein>
    <submittedName>
        <fullName evidence="3">Peptidase M1</fullName>
    </submittedName>
</protein>
<dbReference type="RefSeq" id="WP_188933246.1">
    <property type="nucleotide sequence ID" value="NZ_BMJC01000003.1"/>
</dbReference>
<comment type="caution">
    <text evidence="3">The sequence shown here is derived from an EMBL/GenBank/DDBJ whole genome shotgun (WGS) entry which is preliminary data.</text>
</comment>
<dbReference type="EMBL" id="BMJC01000003">
    <property type="protein sequence ID" value="GGB05502.1"/>
    <property type="molecule type" value="Genomic_DNA"/>
</dbReference>
<keyword evidence="4" id="KW-1185">Reference proteome</keyword>
<dbReference type="PANTHER" id="PTHR11533:SF174">
    <property type="entry name" value="PUROMYCIN-SENSITIVE AMINOPEPTIDASE-RELATED"/>
    <property type="match status" value="1"/>
</dbReference>
<evidence type="ECO:0000256" key="1">
    <source>
        <dbReference type="SAM" id="SignalP"/>
    </source>
</evidence>
<dbReference type="GO" id="GO:0016020">
    <property type="term" value="C:membrane"/>
    <property type="evidence" value="ECO:0007669"/>
    <property type="project" value="TreeGrafter"/>
</dbReference>
<dbReference type="PANTHER" id="PTHR11533">
    <property type="entry name" value="PROTEASE M1 ZINC METALLOPROTEASE"/>
    <property type="match status" value="1"/>
</dbReference>